<organism evidence="10 11">
    <name type="scientific">Biformimicrobium ophioploci</name>
    <dbReference type="NCBI Taxonomy" id="3036711"/>
    <lineage>
        <taxon>Bacteria</taxon>
        <taxon>Pseudomonadati</taxon>
        <taxon>Pseudomonadota</taxon>
        <taxon>Gammaproteobacteria</taxon>
        <taxon>Cellvibrionales</taxon>
        <taxon>Microbulbiferaceae</taxon>
        <taxon>Biformimicrobium</taxon>
    </lineage>
</organism>
<dbReference type="RefSeq" id="WP_285763196.1">
    <property type="nucleotide sequence ID" value="NZ_BSYJ01000002.1"/>
</dbReference>
<dbReference type="Pfam" id="PF04999">
    <property type="entry name" value="FtsL"/>
    <property type="match status" value="1"/>
</dbReference>
<evidence type="ECO:0000256" key="3">
    <source>
        <dbReference type="ARBA" id="ARBA00022618"/>
    </source>
</evidence>
<dbReference type="NCBIfam" id="TIGR02209">
    <property type="entry name" value="ftsL_broad"/>
    <property type="match status" value="1"/>
</dbReference>
<keyword evidence="6 8" id="KW-0472">Membrane</keyword>
<keyword evidence="7 8" id="KW-0131">Cell cycle</keyword>
<dbReference type="PANTHER" id="PTHR37479:SF1">
    <property type="entry name" value="CELL DIVISION PROTEIN FTSL"/>
    <property type="match status" value="1"/>
</dbReference>
<dbReference type="Proteomes" id="UP001224392">
    <property type="component" value="Unassembled WGS sequence"/>
</dbReference>
<dbReference type="PANTHER" id="PTHR37479">
    <property type="entry name" value="CELL DIVISION PROTEIN FTSL"/>
    <property type="match status" value="1"/>
</dbReference>
<evidence type="ECO:0000256" key="5">
    <source>
        <dbReference type="ARBA" id="ARBA00022989"/>
    </source>
</evidence>
<keyword evidence="11" id="KW-1185">Reference proteome</keyword>
<dbReference type="HAMAP" id="MF_00910">
    <property type="entry name" value="FtsL"/>
    <property type="match status" value="1"/>
</dbReference>
<evidence type="ECO:0000313" key="10">
    <source>
        <dbReference type="EMBL" id="GMG86641.1"/>
    </source>
</evidence>
<evidence type="ECO:0000256" key="1">
    <source>
        <dbReference type="ARBA" id="ARBA00004401"/>
    </source>
</evidence>
<comment type="caution">
    <text evidence="10">The sequence shown here is derived from an EMBL/GenBank/DDBJ whole genome shotgun (WGS) entry which is preliminary data.</text>
</comment>
<keyword evidence="8" id="KW-0997">Cell inner membrane</keyword>
<evidence type="ECO:0000313" key="11">
    <source>
        <dbReference type="Proteomes" id="UP001224392"/>
    </source>
</evidence>
<dbReference type="InterPro" id="IPR011922">
    <property type="entry name" value="Cell_div_FtsL"/>
</dbReference>
<comment type="subunit">
    <text evidence="8">Part of a complex composed of FtsB, FtsL and FtsQ.</text>
</comment>
<keyword evidence="4 8" id="KW-0812">Transmembrane</keyword>
<evidence type="ECO:0000256" key="8">
    <source>
        <dbReference type="HAMAP-Rule" id="MF_00910"/>
    </source>
</evidence>
<keyword evidence="3 8" id="KW-0132">Cell division</keyword>
<sequence>MGGAVKKSLWLAALWFGVLASAIGVVHSTHQSRSLTAQLVQMQKAQDELRFERERLLIERGAFSAYSRIEQAAREELDMRMPTEDERILVDASGK</sequence>
<name>A0ABQ6LX69_9GAMM</name>
<accession>A0ABQ6LX69</accession>
<comment type="subcellular location">
    <subcellularLocation>
        <location evidence="8">Cell inner membrane</location>
        <topology evidence="8">Single-pass type II membrane protein</topology>
    </subcellularLocation>
    <subcellularLocation>
        <location evidence="1">Cell membrane</location>
        <topology evidence="1">Single-pass type II membrane protein</topology>
    </subcellularLocation>
    <text evidence="8">Localizes to the division septum where it forms a ring structure.</text>
</comment>
<comment type="similarity">
    <text evidence="8">Belongs to the FtsL family.</text>
</comment>
<evidence type="ECO:0000256" key="7">
    <source>
        <dbReference type="ARBA" id="ARBA00023306"/>
    </source>
</evidence>
<evidence type="ECO:0000256" key="4">
    <source>
        <dbReference type="ARBA" id="ARBA00022692"/>
    </source>
</evidence>
<reference evidence="10 11" key="1">
    <citation type="submission" date="2023-04" db="EMBL/GenBank/DDBJ databases">
        <title>Marinobulbifer ophiurae gen. nov., sp. Nov., isolate from tissue of brittle star Ophioplocus japonicus.</title>
        <authorList>
            <person name="Kawano K."/>
            <person name="Sawayama S."/>
            <person name="Nakagawa S."/>
        </authorList>
    </citation>
    <scope>NUCLEOTIDE SEQUENCE [LARGE SCALE GENOMIC DNA]</scope>
    <source>
        <strain evidence="10 11">NKW57</strain>
    </source>
</reference>
<protein>
    <recommendedName>
        <fullName evidence="8 9">Cell division protein FtsL</fullName>
    </recommendedName>
</protein>
<evidence type="ECO:0000256" key="9">
    <source>
        <dbReference type="NCBIfam" id="TIGR02209"/>
    </source>
</evidence>
<gene>
    <name evidence="8" type="primary">ftsL</name>
    <name evidence="10" type="ORF">MNKW57_09620</name>
</gene>
<dbReference type="EMBL" id="BSYJ01000002">
    <property type="protein sequence ID" value="GMG86641.1"/>
    <property type="molecule type" value="Genomic_DNA"/>
</dbReference>
<keyword evidence="2 8" id="KW-1003">Cell membrane</keyword>
<evidence type="ECO:0000256" key="2">
    <source>
        <dbReference type="ARBA" id="ARBA00022475"/>
    </source>
</evidence>
<comment type="function">
    <text evidence="8">Essential cell division protein. May link together the upstream cell division proteins, which are predominantly cytoplasmic, with the downstream cell division proteins, which are predominantly periplasmic.</text>
</comment>
<evidence type="ECO:0000256" key="6">
    <source>
        <dbReference type="ARBA" id="ARBA00023136"/>
    </source>
</evidence>
<proteinExistence type="inferred from homology"/>
<keyword evidence="5 8" id="KW-1133">Transmembrane helix</keyword>